<dbReference type="AlphaFoldDB" id="X1DWD0"/>
<evidence type="ECO:0000313" key="1">
    <source>
        <dbReference type="EMBL" id="GAH00698.1"/>
    </source>
</evidence>
<organism evidence="1">
    <name type="scientific">marine sediment metagenome</name>
    <dbReference type="NCBI Taxonomy" id="412755"/>
    <lineage>
        <taxon>unclassified sequences</taxon>
        <taxon>metagenomes</taxon>
        <taxon>ecological metagenomes</taxon>
    </lineage>
</organism>
<reference evidence="1" key="1">
    <citation type="journal article" date="2014" name="Front. Microbiol.">
        <title>High frequency of phylogenetically diverse reductive dehalogenase-homologous genes in deep subseafloor sedimentary metagenomes.</title>
        <authorList>
            <person name="Kawai M."/>
            <person name="Futagami T."/>
            <person name="Toyoda A."/>
            <person name="Takaki Y."/>
            <person name="Nishi S."/>
            <person name="Hori S."/>
            <person name="Arai W."/>
            <person name="Tsubouchi T."/>
            <person name="Morono Y."/>
            <person name="Uchiyama I."/>
            <person name="Ito T."/>
            <person name="Fujiyama A."/>
            <person name="Inagaki F."/>
            <person name="Takami H."/>
        </authorList>
    </citation>
    <scope>NUCLEOTIDE SEQUENCE</scope>
    <source>
        <strain evidence="1">Expedition CK06-06</strain>
    </source>
</reference>
<accession>X1DWD0</accession>
<sequence length="80" mass="9319">MLMAQTIELDDPNLIIKSYRVRETGKNGTSLVTTIPREVFEREARKKGLSPQEGLEKLRAVWRYNSFEGLHLNFEPIKEE</sequence>
<gene>
    <name evidence="1" type="ORF">S01H4_41632</name>
</gene>
<proteinExistence type="predicted"/>
<comment type="caution">
    <text evidence="1">The sequence shown here is derived from an EMBL/GenBank/DDBJ whole genome shotgun (WGS) entry which is preliminary data.</text>
</comment>
<protein>
    <submittedName>
        <fullName evidence="1">Uncharacterized protein</fullName>
    </submittedName>
</protein>
<name>X1DWD0_9ZZZZ</name>
<dbReference type="EMBL" id="BART01022786">
    <property type="protein sequence ID" value="GAH00698.1"/>
    <property type="molecule type" value="Genomic_DNA"/>
</dbReference>